<evidence type="ECO:0000313" key="2">
    <source>
        <dbReference type="Proteomes" id="UP001164539"/>
    </source>
</evidence>
<protein>
    <submittedName>
        <fullName evidence="1">Zinc induced facilitator 1</fullName>
    </submittedName>
</protein>
<reference evidence="1 2" key="1">
    <citation type="journal article" date="2023" name="Science">
        <title>Complex scaffold remodeling in plant triterpene biosynthesis.</title>
        <authorList>
            <person name="De La Pena R."/>
            <person name="Hodgson H."/>
            <person name="Liu J.C."/>
            <person name="Stephenson M.J."/>
            <person name="Martin A.C."/>
            <person name="Owen C."/>
            <person name="Harkess A."/>
            <person name="Leebens-Mack J."/>
            <person name="Jimenez L.E."/>
            <person name="Osbourn A."/>
            <person name="Sattely E.S."/>
        </authorList>
    </citation>
    <scope>NUCLEOTIDE SEQUENCE [LARGE SCALE GENOMIC DNA]</scope>
    <source>
        <strain evidence="2">cv. JPN11</strain>
        <tissue evidence="1">Leaf</tissue>
    </source>
</reference>
<dbReference type="EMBL" id="CM051397">
    <property type="protein sequence ID" value="KAJ4720472.1"/>
    <property type="molecule type" value="Genomic_DNA"/>
</dbReference>
<gene>
    <name evidence="1" type="ORF">OWV82_008300</name>
</gene>
<comment type="caution">
    <text evidence="1">The sequence shown here is derived from an EMBL/GenBank/DDBJ whole genome shotgun (WGS) entry which is preliminary data.</text>
</comment>
<name>A0ACC1Y9N1_MELAZ</name>
<accession>A0ACC1Y9N1</accession>
<dbReference type="Proteomes" id="UP001164539">
    <property type="component" value="Chromosome 4"/>
</dbReference>
<keyword evidence="2" id="KW-1185">Reference proteome</keyword>
<evidence type="ECO:0000313" key="1">
    <source>
        <dbReference type="EMBL" id="KAJ4720472.1"/>
    </source>
</evidence>
<organism evidence="1 2">
    <name type="scientific">Melia azedarach</name>
    <name type="common">Chinaberry tree</name>
    <dbReference type="NCBI Taxonomy" id="155640"/>
    <lineage>
        <taxon>Eukaryota</taxon>
        <taxon>Viridiplantae</taxon>
        <taxon>Streptophyta</taxon>
        <taxon>Embryophyta</taxon>
        <taxon>Tracheophyta</taxon>
        <taxon>Spermatophyta</taxon>
        <taxon>Magnoliopsida</taxon>
        <taxon>eudicotyledons</taxon>
        <taxon>Gunneridae</taxon>
        <taxon>Pentapetalae</taxon>
        <taxon>rosids</taxon>
        <taxon>malvids</taxon>
        <taxon>Sapindales</taxon>
        <taxon>Meliaceae</taxon>
        <taxon>Melia</taxon>
    </lineage>
</organism>
<proteinExistence type="predicted"/>
<sequence>MVGRDLTSVFWGMIADRYGRKPVIIIGTSYHSGYFQHSLWAWRKFLDGLNHQVSSWEFEWHACTNKAPFLSSSAGEVKQIYVSVGATSWSLPLGPVGDSDPLSSSSSLKLKVLSVTLSLFLR</sequence>